<evidence type="ECO:0008006" key="4">
    <source>
        <dbReference type="Google" id="ProtNLM"/>
    </source>
</evidence>
<dbReference type="AlphaFoldDB" id="A0A4Z1H9J7"/>
<gene>
    <name evidence="2" type="ORF">BCON_0452g00030</name>
</gene>
<dbReference type="EMBL" id="PQXN01000450">
    <property type="protein sequence ID" value="TGO44871.1"/>
    <property type="molecule type" value="Genomic_DNA"/>
</dbReference>
<sequence>MSRTKKCSTKKLLQKQSQKVDRDNGQSSEQNAPQASIRKRKAPLAAGSTSTLERMPLEIRRDILKYILLNPELGTASCIHRDEGWGSKIKYELQPAILRVCKQLHAEGVGILYGENRFFIECALSSWGHSLSRCALTRFYDFESCEGFPSSNKLAINRLKAVPGVKRIRHWKLLIAPMRHGARKNVMNFCRSIRHNRIKSMEIAIAPWDSNFGIPRARAGINGVTAGSIEDIFSPLEILRCTGKVIIRGADPEELPDFLFKGDSRSYDFYNYGLGKKNPFHGTHLVESALLKALRMQMNEEAGAQDISELKILRSNAIKFLERQYQRVQHAANDLVRFVKDQKVSGGLLDPAQSTPFESSPGAQSEGLVLLKIYAESLDRELTTTTKIAICRLNGQYEKRFELLPREIAIKKCTNAYRVGDVEKFVANFKRAVDDMDTQYLAIRNARKRLFEWI</sequence>
<feature type="compositionally biased region" description="Basic residues" evidence="1">
    <location>
        <begin position="1"/>
        <end position="13"/>
    </location>
</feature>
<feature type="region of interest" description="Disordered" evidence="1">
    <location>
        <begin position="1"/>
        <end position="48"/>
    </location>
</feature>
<evidence type="ECO:0000256" key="1">
    <source>
        <dbReference type="SAM" id="MobiDB-lite"/>
    </source>
</evidence>
<feature type="compositionally biased region" description="Polar residues" evidence="1">
    <location>
        <begin position="25"/>
        <end position="34"/>
    </location>
</feature>
<comment type="caution">
    <text evidence="2">The sequence shown here is derived from an EMBL/GenBank/DDBJ whole genome shotgun (WGS) entry which is preliminary data.</text>
</comment>
<dbReference type="Proteomes" id="UP000297527">
    <property type="component" value="Unassembled WGS sequence"/>
</dbReference>
<name>A0A4Z1H9J7_9HELO</name>
<accession>A0A4Z1H9J7</accession>
<dbReference type="OrthoDB" id="3523008at2759"/>
<evidence type="ECO:0000313" key="3">
    <source>
        <dbReference type="Proteomes" id="UP000297527"/>
    </source>
</evidence>
<reference evidence="2 3" key="1">
    <citation type="submission" date="2017-12" db="EMBL/GenBank/DDBJ databases">
        <title>Comparative genomics of Botrytis spp.</title>
        <authorList>
            <person name="Valero-Jimenez C.A."/>
            <person name="Tapia P."/>
            <person name="Veloso J."/>
            <person name="Silva-Moreno E."/>
            <person name="Staats M."/>
            <person name="Valdes J.H."/>
            <person name="Van Kan J.A.L."/>
        </authorList>
    </citation>
    <scope>NUCLEOTIDE SEQUENCE [LARGE SCALE GENOMIC DNA]</scope>
    <source>
        <strain evidence="2 3">MUCL11595</strain>
    </source>
</reference>
<evidence type="ECO:0000313" key="2">
    <source>
        <dbReference type="EMBL" id="TGO44871.1"/>
    </source>
</evidence>
<proteinExistence type="predicted"/>
<organism evidence="2 3">
    <name type="scientific">Botryotinia convoluta</name>
    <dbReference type="NCBI Taxonomy" id="54673"/>
    <lineage>
        <taxon>Eukaryota</taxon>
        <taxon>Fungi</taxon>
        <taxon>Dikarya</taxon>
        <taxon>Ascomycota</taxon>
        <taxon>Pezizomycotina</taxon>
        <taxon>Leotiomycetes</taxon>
        <taxon>Helotiales</taxon>
        <taxon>Sclerotiniaceae</taxon>
        <taxon>Botryotinia</taxon>
    </lineage>
</organism>
<keyword evidence="3" id="KW-1185">Reference proteome</keyword>
<protein>
    <recommendedName>
        <fullName evidence="4">F-box domain-containing protein</fullName>
    </recommendedName>
</protein>